<dbReference type="GO" id="GO:0015074">
    <property type="term" value="P:DNA integration"/>
    <property type="evidence" value="ECO:0007669"/>
    <property type="project" value="TreeGrafter"/>
</dbReference>
<dbReference type="GO" id="GO:0005634">
    <property type="term" value="C:nucleus"/>
    <property type="evidence" value="ECO:0007669"/>
    <property type="project" value="UniProtKB-SubCell"/>
</dbReference>
<dbReference type="OrthoDB" id="7600185at2759"/>
<dbReference type="GO" id="GO:0031297">
    <property type="term" value="P:replication fork processing"/>
    <property type="evidence" value="ECO:0007669"/>
    <property type="project" value="TreeGrafter"/>
</dbReference>
<dbReference type="Proteomes" id="UP000005205">
    <property type="component" value="Unassembled WGS sequence"/>
</dbReference>
<organism evidence="3 4">
    <name type="scientific">Atta cephalotes</name>
    <name type="common">Leafcutter ant</name>
    <dbReference type="NCBI Taxonomy" id="12957"/>
    <lineage>
        <taxon>Eukaryota</taxon>
        <taxon>Metazoa</taxon>
        <taxon>Ecdysozoa</taxon>
        <taxon>Arthropoda</taxon>
        <taxon>Hexapoda</taxon>
        <taxon>Insecta</taxon>
        <taxon>Pterygota</taxon>
        <taxon>Neoptera</taxon>
        <taxon>Endopterygota</taxon>
        <taxon>Hymenoptera</taxon>
        <taxon>Apocrita</taxon>
        <taxon>Aculeata</taxon>
        <taxon>Formicoidea</taxon>
        <taxon>Formicidae</taxon>
        <taxon>Myrmicinae</taxon>
        <taxon>Atta</taxon>
    </lineage>
</organism>
<dbReference type="PANTHER" id="PTHR46060:SF2">
    <property type="entry name" value="HISTONE-LYSINE N-METHYLTRANSFERASE SETMAR"/>
    <property type="match status" value="1"/>
</dbReference>
<dbReference type="GO" id="GO:0000014">
    <property type="term" value="F:single-stranded DNA endodeoxyribonuclease activity"/>
    <property type="evidence" value="ECO:0007669"/>
    <property type="project" value="TreeGrafter"/>
</dbReference>
<name>A0A158NBC9_ATTCE</name>
<dbReference type="InterPro" id="IPR001888">
    <property type="entry name" value="Transposase_1"/>
</dbReference>
<dbReference type="GO" id="GO:0035861">
    <property type="term" value="C:site of double-strand break"/>
    <property type="evidence" value="ECO:0007669"/>
    <property type="project" value="TreeGrafter"/>
</dbReference>
<dbReference type="Gene3D" id="1.10.10.1450">
    <property type="match status" value="1"/>
</dbReference>
<dbReference type="SUPFAM" id="SSF46689">
    <property type="entry name" value="Homeodomain-like"/>
    <property type="match status" value="1"/>
</dbReference>
<reference evidence="3" key="2">
    <citation type="submission" date="2016-04" db="UniProtKB">
        <authorList>
            <consortium name="EnsemblMetazoa"/>
        </authorList>
    </citation>
    <scope>IDENTIFICATION</scope>
</reference>
<dbReference type="GO" id="GO:0044547">
    <property type="term" value="F:DNA topoisomerase binding"/>
    <property type="evidence" value="ECO:0007669"/>
    <property type="project" value="TreeGrafter"/>
</dbReference>
<dbReference type="GO" id="GO:0000729">
    <property type="term" value="P:DNA double-strand break processing"/>
    <property type="evidence" value="ECO:0007669"/>
    <property type="project" value="TreeGrafter"/>
</dbReference>
<dbReference type="GO" id="GO:0003690">
    <property type="term" value="F:double-stranded DNA binding"/>
    <property type="evidence" value="ECO:0007669"/>
    <property type="project" value="TreeGrafter"/>
</dbReference>
<dbReference type="KEGG" id="acep:105617912"/>
<dbReference type="EMBL" id="ADTU01010884">
    <property type="status" value="NOT_ANNOTATED_CDS"/>
    <property type="molecule type" value="Genomic_DNA"/>
</dbReference>
<comment type="subcellular location">
    <subcellularLocation>
        <location evidence="1">Nucleus</location>
    </subcellularLocation>
</comment>
<gene>
    <name evidence="3" type="primary">105617912</name>
</gene>
<dbReference type="InParanoid" id="A0A158NBC9"/>
<dbReference type="InterPro" id="IPR036397">
    <property type="entry name" value="RNaseH_sf"/>
</dbReference>
<dbReference type="InterPro" id="IPR052709">
    <property type="entry name" value="Transposase-MT_Hybrid"/>
</dbReference>
<evidence type="ECO:0000313" key="4">
    <source>
        <dbReference type="Proteomes" id="UP000005205"/>
    </source>
</evidence>
<dbReference type="Pfam" id="PF01359">
    <property type="entry name" value="Transposase_1"/>
    <property type="match status" value="1"/>
</dbReference>
<dbReference type="InterPro" id="IPR041426">
    <property type="entry name" value="Mos1_HTH"/>
</dbReference>
<dbReference type="Gene3D" id="3.30.420.10">
    <property type="entry name" value="Ribonuclease H-like superfamily/Ribonuclease H"/>
    <property type="match status" value="1"/>
</dbReference>
<evidence type="ECO:0000259" key="2">
    <source>
        <dbReference type="Pfam" id="PF17906"/>
    </source>
</evidence>
<dbReference type="GO" id="GO:0044774">
    <property type="term" value="P:mitotic DNA integrity checkpoint signaling"/>
    <property type="evidence" value="ECO:0007669"/>
    <property type="project" value="TreeGrafter"/>
</dbReference>
<dbReference type="GO" id="GO:0006303">
    <property type="term" value="P:double-strand break repair via nonhomologous end joining"/>
    <property type="evidence" value="ECO:0007669"/>
    <property type="project" value="TreeGrafter"/>
</dbReference>
<dbReference type="EnsemblMetazoa" id="XM_012199447.1">
    <property type="protein sequence ID" value="XP_012054837.1"/>
    <property type="gene ID" value="LOC105617912"/>
</dbReference>
<protein>
    <recommendedName>
        <fullName evidence="2">Mos1 transposase HTH domain-containing protein</fullName>
    </recommendedName>
</protein>
<feature type="domain" description="Mos1 transposase HTH" evidence="2">
    <location>
        <begin position="5"/>
        <end position="53"/>
    </location>
</feature>
<dbReference type="PANTHER" id="PTHR46060">
    <property type="entry name" value="MARINER MOS1 TRANSPOSASE-LIKE PROTEIN"/>
    <property type="match status" value="1"/>
</dbReference>
<sequence>MEENKVHFRHLMLFYFRKGKNAVQTAKKICAIYENTVAESTVRKWFARFRSGNFDLEDRERSGRPAVVDDDQIVTLIENNPRHTTRDIAEILHISHMSVVRHLETLGYVNRYDVWVPHDLTERNLIDRISVSDSLLKRNENNPFLERTITGDEKWIVYNNMQERKRSWGKRNETLTPKDDLHPKKVMLCIWWDWKGVVYYELLPHNQMLNSNKYCSQLDQLKTAIDEKRPELAKKAVVFHQHNARSHISLQSRQKLVQLGWDVLPHPPYSPDLAPSDYHLFRALQKSLNGKSFNSLEDCKNHLDQFITEKDAKFWENGIMKLPERWRKVMEQNGTYVVE</sequence>
<dbReference type="InterPro" id="IPR009057">
    <property type="entry name" value="Homeodomain-like_sf"/>
</dbReference>
<evidence type="ECO:0000256" key="1">
    <source>
        <dbReference type="ARBA" id="ARBA00004123"/>
    </source>
</evidence>
<accession>A0A158NBC9</accession>
<reference evidence="4" key="1">
    <citation type="journal article" date="2011" name="PLoS Genet.">
        <title>The genome sequence of the leaf-cutter ant Atta cephalotes reveals insights into its obligate symbiotic lifestyle.</title>
        <authorList>
            <person name="Suen G."/>
            <person name="Teiling C."/>
            <person name="Li L."/>
            <person name="Holt C."/>
            <person name="Abouheif E."/>
            <person name="Bornberg-Bauer E."/>
            <person name="Bouffard P."/>
            <person name="Caldera E.J."/>
            <person name="Cash E."/>
            <person name="Cavanaugh A."/>
            <person name="Denas O."/>
            <person name="Elhaik E."/>
            <person name="Fave M.J."/>
            <person name="Gadau J."/>
            <person name="Gibson J.D."/>
            <person name="Graur D."/>
            <person name="Grubbs K.J."/>
            <person name="Hagen D.E."/>
            <person name="Harkins T.T."/>
            <person name="Helmkampf M."/>
            <person name="Hu H."/>
            <person name="Johnson B.R."/>
            <person name="Kim J."/>
            <person name="Marsh S.E."/>
            <person name="Moeller J.A."/>
            <person name="Munoz-Torres M.C."/>
            <person name="Murphy M.C."/>
            <person name="Naughton M.C."/>
            <person name="Nigam S."/>
            <person name="Overson R."/>
            <person name="Rajakumar R."/>
            <person name="Reese J.T."/>
            <person name="Scott J.J."/>
            <person name="Smith C.R."/>
            <person name="Tao S."/>
            <person name="Tsutsui N.D."/>
            <person name="Viljakainen L."/>
            <person name="Wissler L."/>
            <person name="Yandell M.D."/>
            <person name="Zimmer F."/>
            <person name="Taylor J."/>
            <person name="Slater S.C."/>
            <person name="Clifton S.W."/>
            <person name="Warren W.C."/>
            <person name="Elsik C.G."/>
            <person name="Smith C.D."/>
            <person name="Weinstock G.M."/>
            <person name="Gerardo N.M."/>
            <person name="Currie C.R."/>
        </authorList>
    </citation>
    <scope>NUCLEOTIDE SEQUENCE [LARGE SCALE GENOMIC DNA]</scope>
</reference>
<proteinExistence type="predicted"/>
<dbReference type="STRING" id="12957.A0A158NBC9"/>
<dbReference type="GO" id="GO:0003697">
    <property type="term" value="F:single-stranded DNA binding"/>
    <property type="evidence" value="ECO:0007669"/>
    <property type="project" value="TreeGrafter"/>
</dbReference>
<keyword evidence="4" id="KW-1185">Reference proteome</keyword>
<dbReference type="GO" id="GO:0000793">
    <property type="term" value="C:condensed chromosome"/>
    <property type="evidence" value="ECO:0007669"/>
    <property type="project" value="TreeGrafter"/>
</dbReference>
<dbReference type="AlphaFoldDB" id="A0A158NBC9"/>
<dbReference type="GO" id="GO:0046975">
    <property type="term" value="F:histone H3K36 methyltransferase activity"/>
    <property type="evidence" value="ECO:0007669"/>
    <property type="project" value="TreeGrafter"/>
</dbReference>
<evidence type="ECO:0000313" key="3">
    <source>
        <dbReference type="EnsemblMetazoa" id="XP_012054837.1"/>
    </source>
</evidence>
<dbReference type="Pfam" id="PF17906">
    <property type="entry name" value="HTH_48"/>
    <property type="match status" value="1"/>
</dbReference>
<dbReference type="GO" id="GO:0042800">
    <property type="term" value="F:histone H3K4 methyltransferase activity"/>
    <property type="evidence" value="ECO:0007669"/>
    <property type="project" value="TreeGrafter"/>
</dbReference>